<proteinExistence type="predicted"/>
<organism evidence="2 3">
    <name type="scientific">Thorsellia kenyensis</name>
    <dbReference type="NCBI Taxonomy" id="1549888"/>
    <lineage>
        <taxon>Bacteria</taxon>
        <taxon>Pseudomonadati</taxon>
        <taxon>Pseudomonadota</taxon>
        <taxon>Gammaproteobacteria</taxon>
        <taxon>Enterobacterales</taxon>
        <taxon>Thorselliaceae</taxon>
        <taxon>Thorsellia</taxon>
    </lineage>
</organism>
<dbReference type="Pfam" id="PF05309">
    <property type="entry name" value="TraE"/>
    <property type="match status" value="1"/>
</dbReference>
<keyword evidence="1" id="KW-0812">Transmembrane</keyword>
<dbReference type="Proteomes" id="UP001589758">
    <property type="component" value="Unassembled WGS sequence"/>
</dbReference>
<evidence type="ECO:0000313" key="2">
    <source>
        <dbReference type="EMBL" id="MFC0180965.1"/>
    </source>
</evidence>
<evidence type="ECO:0000256" key="1">
    <source>
        <dbReference type="SAM" id="Phobius"/>
    </source>
</evidence>
<keyword evidence="1" id="KW-0472">Membrane</keyword>
<gene>
    <name evidence="2" type="ORF">ACFFIT_12870</name>
</gene>
<keyword evidence="3" id="KW-1185">Reference proteome</keyword>
<feature type="transmembrane region" description="Helical" evidence="1">
    <location>
        <begin position="20"/>
        <end position="39"/>
    </location>
</feature>
<dbReference type="EMBL" id="JBHLXE010000111">
    <property type="protein sequence ID" value="MFC0180965.1"/>
    <property type="molecule type" value="Genomic_DNA"/>
</dbReference>
<comment type="caution">
    <text evidence="2">The sequence shown here is derived from an EMBL/GenBank/DDBJ whole genome shotgun (WGS) entry which is preliminary data.</text>
</comment>
<reference evidence="2 3" key="1">
    <citation type="submission" date="2024-09" db="EMBL/GenBank/DDBJ databases">
        <authorList>
            <person name="Sun Q."/>
            <person name="Mori K."/>
        </authorList>
    </citation>
    <scope>NUCLEOTIDE SEQUENCE [LARGE SCALE GENOMIC DNA]</scope>
    <source>
        <strain evidence="2 3">CCM 8545</strain>
    </source>
</reference>
<evidence type="ECO:0000313" key="3">
    <source>
        <dbReference type="Proteomes" id="UP001589758"/>
    </source>
</evidence>
<protein>
    <submittedName>
        <fullName evidence="2">TraE/TraK family type IV conjugative transfer system protein</fullName>
    </submittedName>
</protein>
<keyword evidence="1" id="KW-1133">Transmembrane helix</keyword>
<accession>A0ABV6CDA7</accession>
<dbReference type="InterPro" id="IPR007973">
    <property type="entry name" value="Pilus_assembly_TraE"/>
</dbReference>
<sequence>MRYDLFTKKYLGVIEENKIFKIVLILELIIILFLTIQNFHQKSIVTFIPPTLNEQANIEKYSASSEYLTSLALYFSGLVGNVTPGNVSLIESALSPMLSPGIYQHVMDVLHMQSQQIKNDRVTLSFGPRQVEHDVENGKIYVTGYSIVSGIAGESSRELRTYEFEIKIQNFMPIVMWMSTYQGQPRK</sequence>
<dbReference type="RefSeq" id="WP_385878277.1">
    <property type="nucleotide sequence ID" value="NZ_JBHLXE010000111.1"/>
</dbReference>
<name>A0ABV6CDA7_9GAMM</name>